<keyword evidence="4" id="KW-0012">Acyltransferase</keyword>
<accession>A0A975FP80</accession>
<protein>
    <submittedName>
        <fullName evidence="4">Acyltransferase</fullName>
    </submittedName>
</protein>
<dbReference type="AlphaFoldDB" id="A0A975FP80"/>
<reference evidence="4" key="1">
    <citation type="submission" date="2021-03" db="EMBL/GenBank/DDBJ databases">
        <title>Agromyces archimandritus sp. nov., isolated from the cockroach Archimandrita tessellata.</title>
        <authorList>
            <person name="Guzman J."/>
            <person name="Ortuzar M."/>
            <person name="Poehlein A."/>
            <person name="Daniel R."/>
            <person name="Trujillo M."/>
            <person name="Vilcinskas A."/>
        </authorList>
    </citation>
    <scope>NUCLEOTIDE SEQUENCE</scope>
    <source>
        <strain evidence="4">G127AT</strain>
    </source>
</reference>
<evidence type="ECO:0000256" key="1">
    <source>
        <dbReference type="SAM" id="MobiDB-lite"/>
    </source>
</evidence>
<keyword evidence="4" id="KW-0808">Transferase</keyword>
<dbReference type="Proteomes" id="UP000671914">
    <property type="component" value="Chromosome"/>
</dbReference>
<feature type="transmembrane region" description="Helical" evidence="2">
    <location>
        <begin position="166"/>
        <end position="185"/>
    </location>
</feature>
<keyword evidence="2" id="KW-0812">Transmembrane</keyword>
<sequence>MTLADERRATRPAPGTAPGGAPGTAPGLTGSAPASTAPARDRSIDAVRAGLLIVVVALHAVMVGVGLAADGSPALGNALEHRPGFAPASWFVQIMPLFFVVGGFASLHHWRSMRGRGDTPAAYVRARVERLVRPAVWMVGIVAALLATAAVAGLPGELVAEAGFRIGQPLWFLAVYIACSALVPLMTRWHERAPFRAPLVLAAAASGVDAARLATGLEGLGFLNLLFVWLLMRQLGFLLADGFVDRLPASTRIAAAAAAVAALAVCFATGAYSPDMYENLNPPNVTLVLLGVAQLALVSLARPAIARVAARPRIARAVRTLGASSMTVYLWHLPVMVLVAGLILAGHSAYGLPVPDPLSAEWWISRPLWLVAVGLALAPVVRATRRFEGAPASTRERTATPARSALAAASGTVGTGVVLVFGFGALPASLALALYGIALTAGRGSAREPRTRG</sequence>
<evidence type="ECO:0000313" key="4">
    <source>
        <dbReference type="EMBL" id="QTX05754.1"/>
    </source>
</evidence>
<feature type="region of interest" description="Disordered" evidence="1">
    <location>
        <begin position="1"/>
        <end position="37"/>
    </location>
</feature>
<dbReference type="Pfam" id="PF01757">
    <property type="entry name" value="Acyl_transf_3"/>
    <property type="match status" value="1"/>
</dbReference>
<keyword evidence="2" id="KW-0472">Membrane</keyword>
<feature type="transmembrane region" description="Helical" evidence="2">
    <location>
        <begin position="405"/>
        <end position="423"/>
    </location>
</feature>
<dbReference type="InterPro" id="IPR002656">
    <property type="entry name" value="Acyl_transf_3_dom"/>
</dbReference>
<evidence type="ECO:0000256" key="2">
    <source>
        <dbReference type="SAM" id="Phobius"/>
    </source>
</evidence>
<organism evidence="4 5">
    <name type="scientific">Agromyces archimandritae</name>
    <dbReference type="NCBI Taxonomy" id="2781962"/>
    <lineage>
        <taxon>Bacteria</taxon>
        <taxon>Bacillati</taxon>
        <taxon>Actinomycetota</taxon>
        <taxon>Actinomycetes</taxon>
        <taxon>Micrococcales</taxon>
        <taxon>Microbacteriaceae</taxon>
        <taxon>Agromyces</taxon>
    </lineage>
</organism>
<keyword evidence="2" id="KW-1133">Transmembrane helix</keyword>
<feature type="transmembrane region" description="Helical" evidence="2">
    <location>
        <begin position="88"/>
        <end position="107"/>
    </location>
</feature>
<dbReference type="KEGG" id="aarc:G127AT_05995"/>
<feature type="domain" description="Acyltransferase 3" evidence="3">
    <location>
        <begin position="42"/>
        <end position="377"/>
    </location>
</feature>
<name>A0A975FP80_9MICO</name>
<feature type="transmembrane region" description="Helical" evidence="2">
    <location>
        <begin position="326"/>
        <end position="347"/>
    </location>
</feature>
<feature type="transmembrane region" description="Helical" evidence="2">
    <location>
        <begin position="285"/>
        <end position="305"/>
    </location>
</feature>
<dbReference type="EMBL" id="CP071696">
    <property type="protein sequence ID" value="QTX05754.1"/>
    <property type="molecule type" value="Genomic_DNA"/>
</dbReference>
<feature type="compositionally biased region" description="Low complexity" evidence="1">
    <location>
        <begin position="23"/>
        <end position="34"/>
    </location>
</feature>
<dbReference type="GO" id="GO:0016747">
    <property type="term" value="F:acyltransferase activity, transferring groups other than amino-acyl groups"/>
    <property type="evidence" value="ECO:0007669"/>
    <property type="project" value="InterPro"/>
</dbReference>
<evidence type="ECO:0000259" key="3">
    <source>
        <dbReference type="Pfam" id="PF01757"/>
    </source>
</evidence>
<feature type="transmembrane region" description="Helical" evidence="2">
    <location>
        <begin position="49"/>
        <end position="68"/>
    </location>
</feature>
<feature type="transmembrane region" description="Helical" evidence="2">
    <location>
        <begin position="135"/>
        <end position="154"/>
    </location>
</feature>
<proteinExistence type="predicted"/>
<evidence type="ECO:0000313" key="5">
    <source>
        <dbReference type="Proteomes" id="UP000671914"/>
    </source>
</evidence>
<dbReference type="RefSeq" id="WP_210901038.1">
    <property type="nucleotide sequence ID" value="NZ_CP071696.1"/>
</dbReference>
<gene>
    <name evidence="4" type="ORF">G127AT_05995</name>
</gene>
<feature type="transmembrane region" description="Helical" evidence="2">
    <location>
        <begin position="367"/>
        <end position="384"/>
    </location>
</feature>
<feature type="transmembrane region" description="Helical" evidence="2">
    <location>
        <begin position="252"/>
        <end position="273"/>
    </location>
</feature>
<keyword evidence="5" id="KW-1185">Reference proteome</keyword>